<dbReference type="InParanoid" id="G2YI91"/>
<accession>G2YI91</accession>
<organism evidence="1 2">
    <name type="scientific">Botryotinia fuckeliana (strain T4)</name>
    <name type="common">Noble rot fungus</name>
    <name type="synonym">Botrytis cinerea</name>
    <dbReference type="NCBI Taxonomy" id="999810"/>
    <lineage>
        <taxon>Eukaryota</taxon>
        <taxon>Fungi</taxon>
        <taxon>Dikarya</taxon>
        <taxon>Ascomycota</taxon>
        <taxon>Pezizomycotina</taxon>
        <taxon>Leotiomycetes</taxon>
        <taxon>Helotiales</taxon>
        <taxon>Sclerotiniaceae</taxon>
        <taxon>Botrytis</taxon>
    </lineage>
</organism>
<evidence type="ECO:0000313" key="2">
    <source>
        <dbReference type="Proteomes" id="UP000008177"/>
    </source>
</evidence>
<proteinExistence type="predicted"/>
<name>G2YI91_BOTF4</name>
<dbReference type="EMBL" id="FQ790337">
    <property type="protein sequence ID" value="CCD51428.1"/>
    <property type="molecule type" value="Genomic_DNA"/>
</dbReference>
<gene>
    <name evidence="1" type="ORF">BofuT4_uP017340.1</name>
</gene>
<reference evidence="2" key="1">
    <citation type="journal article" date="2011" name="PLoS Genet.">
        <title>Genomic analysis of the necrotrophic fungal pathogens Sclerotinia sclerotiorum and Botrytis cinerea.</title>
        <authorList>
            <person name="Amselem J."/>
            <person name="Cuomo C.A."/>
            <person name="van Kan J.A."/>
            <person name="Viaud M."/>
            <person name="Benito E.P."/>
            <person name="Couloux A."/>
            <person name="Coutinho P.M."/>
            <person name="de Vries R.P."/>
            <person name="Dyer P.S."/>
            <person name="Fillinger S."/>
            <person name="Fournier E."/>
            <person name="Gout L."/>
            <person name="Hahn M."/>
            <person name="Kohn L."/>
            <person name="Lapalu N."/>
            <person name="Plummer K.M."/>
            <person name="Pradier J.M."/>
            <person name="Quevillon E."/>
            <person name="Sharon A."/>
            <person name="Simon A."/>
            <person name="ten Have A."/>
            <person name="Tudzynski B."/>
            <person name="Tudzynski P."/>
            <person name="Wincker P."/>
            <person name="Andrew M."/>
            <person name="Anthouard V."/>
            <person name="Beever R.E."/>
            <person name="Beffa R."/>
            <person name="Benoit I."/>
            <person name="Bouzid O."/>
            <person name="Brault B."/>
            <person name="Chen Z."/>
            <person name="Choquer M."/>
            <person name="Collemare J."/>
            <person name="Cotton P."/>
            <person name="Danchin E.G."/>
            <person name="Da Silva C."/>
            <person name="Gautier A."/>
            <person name="Giraud C."/>
            <person name="Giraud T."/>
            <person name="Gonzalez C."/>
            <person name="Grossetete S."/>
            <person name="Guldener U."/>
            <person name="Henrissat B."/>
            <person name="Howlett B.J."/>
            <person name="Kodira C."/>
            <person name="Kretschmer M."/>
            <person name="Lappartient A."/>
            <person name="Leroch M."/>
            <person name="Levis C."/>
            <person name="Mauceli E."/>
            <person name="Neuveglise C."/>
            <person name="Oeser B."/>
            <person name="Pearson M."/>
            <person name="Poulain J."/>
            <person name="Poussereau N."/>
            <person name="Quesneville H."/>
            <person name="Rascle C."/>
            <person name="Schumacher J."/>
            <person name="Segurens B."/>
            <person name="Sexton A."/>
            <person name="Silva E."/>
            <person name="Sirven C."/>
            <person name="Soanes D.M."/>
            <person name="Talbot N.J."/>
            <person name="Templeton M."/>
            <person name="Yandava C."/>
            <person name="Yarden O."/>
            <person name="Zeng Q."/>
            <person name="Rollins J.A."/>
            <person name="Lebrun M.H."/>
            <person name="Dickman M."/>
        </authorList>
    </citation>
    <scope>NUCLEOTIDE SEQUENCE [LARGE SCALE GENOMIC DNA]</scope>
    <source>
        <strain evidence="2">T4</strain>
    </source>
</reference>
<dbReference type="HOGENOM" id="CLU_2426762_0_0_1"/>
<sequence length="91" mass="9988">MWVYDTKKSTGQWKWPAGCSCSSSMQLAISISEAPPKSGTLSDPGSIDTGTMIRHVLKSPTQQHTQHTLHMVDPTCIVLPYPLLTCTKITE</sequence>
<dbReference type="OrthoDB" id="10536194at2759"/>
<evidence type="ECO:0000313" key="1">
    <source>
        <dbReference type="EMBL" id="CCD51428.1"/>
    </source>
</evidence>
<dbReference type="AlphaFoldDB" id="G2YI91"/>
<protein>
    <submittedName>
        <fullName evidence="1">Uncharacterized protein</fullName>
    </submittedName>
</protein>
<dbReference type="Proteomes" id="UP000008177">
    <property type="component" value="Unplaced contigs"/>
</dbReference>